<evidence type="ECO:0000313" key="1">
    <source>
        <dbReference type="EMBL" id="JAH01493.1"/>
    </source>
</evidence>
<reference evidence="1" key="1">
    <citation type="submission" date="2014-11" db="EMBL/GenBank/DDBJ databases">
        <authorList>
            <person name="Amaro Gonzalez C."/>
        </authorList>
    </citation>
    <scope>NUCLEOTIDE SEQUENCE</scope>
</reference>
<sequence>MWACFFVLDHCLVALPNYASAHGQLTGRSL</sequence>
<reference evidence="1" key="2">
    <citation type="journal article" date="2015" name="Fish Shellfish Immunol.">
        <title>Early steps in the European eel (Anguilla anguilla)-Vibrio vulnificus interaction in the gills: Role of the RtxA13 toxin.</title>
        <authorList>
            <person name="Callol A."/>
            <person name="Pajuelo D."/>
            <person name="Ebbesson L."/>
            <person name="Teles M."/>
            <person name="MacKenzie S."/>
            <person name="Amaro C."/>
        </authorList>
    </citation>
    <scope>NUCLEOTIDE SEQUENCE</scope>
</reference>
<accession>A0A0E9PCC6</accession>
<dbReference type="AlphaFoldDB" id="A0A0E9PCC6"/>
<protein>
    <submittedName>
        <fullName evidence="1">Uncharacterized protein</fullName>
    </submittedName>
</protein>
<name>A0A0E9PCC6_ANGAN</name>
<organism evidence="1">
    <name type="scientific">Anguilla anguilla</name>
    <name type="common">European freshwater eel</name>
    <name type="synonym">Muraena anguilla</name>
    <dbReference type="NCBI Taxonomy" id="7936"/>
    <lineage>
        <taxon>Eukaryota</taxon>
        <taxon>Metazoa</taxon>
        <taxon>Chordata</taxon>
        <taxon>Craniata</taxon>
        <taxon>Vertebrata</taxon>
        <taxon>Euteleostomi</taxon>
        <taxon>Actinopterygii</taxon>
        <taxon>Neopterygii</taxon>
        <taxon>Teleostei</taxon>
        <taxon>Anguilliformes</taxon>
        <taxon>Anguillidae</taxon>
        <taxon>Anguilla</taxon>
    </lineage>
</organism>
<dbReference type="EMBL" id="GBXM01107084">
    <property type="protein sequence ID" value="JAH01493.1"/>
    <property type="molecule type" value="Transcribed_RNA"/>
</dbReference>
<proteinExistence type="predicted"/>